<proteinExistence type="predicted"/>
<name>A0A2A9D5Y2_9MICO</name>
<dbReference type="Gene3D" id="3.10.180.10">
    <property type="entry name" value="2,3-Dihydroxybiphenyl 1,2-Dioxygenase, domain 1"/>
    <property type="match status" value="2"/>
</dbReference>
<feature type="domain" description="VOC" evidence="1">
    <location>
        <begin position="138"/>
        <end position="252"/>
    </location>
</feature>
<dbReference type="OrthoDB" id="9793039at2"/>
<feature type="domain" description="VOC" evidence="1">
    <location>
        <begin position="11"/>
        <end position="135"/>
    </location>
</feature>
<dbReference type="EMBL" id="PDJD01000001">
    <property type="protein sequence ID" value="PFG21250.1"/>
    <property type="molecule type" value="Genomic_DNA"/>
</dbReference>
<dbReference type="CDD" id="cd07247">
    <property type="entry name" value="SgaA_N_like"/>
    <property type="match status" value="1"/>
</dbReference>
<dbReference type="InterPro" id="IPR029068">
    <property type="entry name" value="Glyas_Bleomycin-R_OHBP_Dase"/>
</dbReference>
<accession>A0A2A9D5Y2</accession>
<dbReference type="Proteomes" id="UP000224915">
    <property type="component" value="Unassembled WGS sequence"/>
</dbReference>
<keyword evidence="3" id="KW-1185">Reference proteome</keyword>
<dbReference type="InterPro" id="IPR004360">
    <property type="entry name" value="Glyas_Fos-R_dOase_dom"/>
</dbReference>
<evidence type="ECO:0000313" key="3">
    <source>
        <dbReference type="Proteomes" id="UP000224915"/>
    </source>
</evidence>
<evidence type="ECO:0000313" key="2">
    <source>
        <dbReference type="EMBL" id="PFG21250.1"/>
    </source>
</evidence>
<dbReference type="PANTHER" id="PTHR33993:SF14">
    <property type="entry name" value="GB|AAF24581.1"/>
    <property type="match status" value="1"/>
</dbReference>
<dbReference type="RefSeq" id="WP_098470110.1">
    <property type="nucleotide sequence ID" value="NZ_PDJD01000001.1"/>
</dbReference>
<sequence length="258" mass="27370">MKRTEAPARGVPCWIDMSSNDLERTTAFYTGLFGWDAQAQGEEYGGYVLFTKDGAPIAGAGPAQMPGMPDMWGLYLRSESIADDLAAATAAGATALMEPMDIPAMGAMTGVTDPSGAAIFFWEPRGHHGFGVVDEVGAPTWFELAARDYPTASEFYTTVFGWSYEGTPGEMTYGIASLEGTRVAGVMDAGDFLPEGVPSHWSFYLGVANIDEACAKVTELGGGVVRPPEDSPFGRLASVQDSGGAQFKLHELAPGWDQ</sequence>
<protein>
    <recommendedName>
        <fullName evidence="1">VOC domain-containing protein</fullName>
    </recommendedName>
</protein>
<gene>
    <name evidence="2" type="ORF">ATL40_2873</name>
</gene>
<evidence type="ECO:0000259" key="1">
    <source>
        <dbReference type="PROSITE" id="PS51819"/>
    </source>
</evidence>
<dbReference type="Pfam" id="PF00903">
    <property type="entry name" value="Glyoxalase"/>
    <property type="match status" value="2"/>
</dbReference>
<comment type="caution">
    <text evidence="2">The sequence shown here is derived from an EMBL/GenBank/DDBJ whole genome shotgun (WGS) entry which is preliminary data.</text>
</comment>
<reference evidence="2 3" key="1">
    <citation type="submission" date="2017-10" db="EMBL/GenBank/DDBJ databases">
        <title>Sequencing the genomes of 1000 actinobacteria strains.</title>
        <authorList>
            <person name="Klenk H.-P."/>
        </authorList>
    </citation>
    <scope>NUCLEOTIDE SEQUENCE [LARGE SCALE GENOMIC DNA]</scope>
    <source>
        <strain evidence="2 3">DSM 21801</strain>
    </source>
</reference>
<dbReference type="PROSITE" id="PS51819">
    <property type="entry name" value="VOC"/>
    <property type="match status" value="2"/>
</dbReference>
<dbReference type="PANTHER" id="PTHR33993">
    <property type="entry name" value="GLYOXALASE-RELATED"/>
    <property type="match status" value="1"/>
</dbReference>
<dbReference type="AlphaFoldDB" id="A0A2A9D5Y2"/>
<dbReference type="SUPFAM" id="SSF54593">
    <property type="entry name" value="Glyoxalase/Bleomycin resistance protein/Dihydroxybiphenyl dioxygenase"/>
    <property type="match status" value="2"/>
</dbReference>
<dbReference type="InterPro" id="IPR052164">
    <property type="entry name" value="Anthracycline_SecMetBiosynth"/>
</dbReference>
<organism evidence="2 3">
    <name type="scientific">Serinibacter salmoneus</name>
    <dbReference type="NCBI Taxonomy" id="556530"/>
    <lineage>
        <taxon>Bacteria</taxon>
        <taxon>Bacillati</taxon>
        <taxon>Actinomycetota</taxon>
        <taxon>Actinomycetes</taxon>
        <taxon>Micrococcales</taxon>
        <taxon>Beutenbergiaceae</taxon>
        <taxon>Serinibacter</taxon>
    </lineage>
</organism>
<dbReference type="InterPro" id="IPR037523">
    <property type="entry name" value="VOC_core"/>
</dbReference>